<dbReference type="OrthoDB" id="9793746at2"/>
<comment type="caution">
    <text evidence="2">The sequence shown here is derived from an EMBL/GenBank/DDBJ whole genome shotgun (WGS) entry which is preliminary data.</text>
</comment>
<keyword evidence="1" id="KW-0812">Transmembrane</keyword>
<evidence type="ECO:0000256" key="1">
    <source>
        <dbReference type="SAM" id="Phobius"/>
    </source>
</evidence>
<dbReference type="PANTHER" id="PTHR37308">
    <property type="entry name" value="INTEGRAL MEMBRANE PROTEIN"/>
    <property type="match status" value="1"/>
</dbReference>
<keyword evidence="3" id="KW-1185">Reference proteome</keyword>
<keyword evidence="1" id="KW-0472">Membrane</keyword>
<accession>A0A1V4T215</accession>
<dbReference type="InterPro" id="IPR007163">
    <property type="entry name" value="VCA0040-like"/>
</dbReference>
<keyword evidence="1" id="KW-1133">Transmembrane helix</keyword>
<dbReference type="PANTHER" id="PTHR37308:SF1">
    <property type="entry name" value="POLYPRENYL-PHOSPHATE TRANSPORTER"/>
    <property type="match status" value="1"/>
</dbReference>
<feature type="transmembrane region" description="Helical" evidence="1">
    <location>
        <begin position="58"/>
        <end position="80"/>
    </location>
</feature>
<name>A0A1V4T215_9GAMM</name>
<feature type="transmembrane region" description="Helical" evidence="1">
    <location>
        <begin position="111"/>
        <end position="132"/>
    </location>
</feature>
<dbReference type="STRING" id="64969.SAMN02745127_02581"/>
<dbReference type="Pfam" id="PF04018">
    <property type="entry name" value="VCA0040-like"/>
    <property type="match status" value="1"/>
</dbReference>
<organism evidence="2 3">
    <name type="scientific">Oceanospirillum multiglobuliferum</name>
    <dbReference type="NCBI Taxonomy" id="64969"/>
    <lineage>
        <taxon>Bacteria</taxon>
        <taxon>Pseudomonadati</taxon>
        <taxon>Pseudomonadota</taxon>
        <taxon>Gammaproteobacteria</taxon>
        <taxon>Oceanospirillales</taxon>
        <taxon>Oceanospirillaceae</taxon>
        <taxon>Oceanospirillum</taxon>
    </lineage>
</organism>
<sequence>MAMGAADAVPGVSGGTVAFITGIYEQLLASIRSINPTLISVWHREGFKAVWRKIDGQFLSTLLAGILSSILLLAHLISYLLLNHPVLLSAFFFGLVLASVILIYRQIEGRTLLTSIGLILGVILMSLINQLMPSLSVDQPWQVVLAGAIAICAMILPGISGSFLLLVMGIYGGIIQAVKSFDFLVLGLFATGCVLGILSFSHLLGWLFNRFRAMTLAVLTGVLIGSLQQIWPWKQMVSYKLGRHGEAVPIAQTNIFPSEFTLLTGADAQLLPALLIMLLGFALVLAFELKSDRKN</sequence>
<evidence type="ECO:0000313" key="3">
    <source>
        <dbReference type="Proteomes" id="UP000191418"/>
    </source>
</evidence>
<proteinExistence type="predicted"/>
<feature type="transmembrane region" description="Helical" evidence="1">
    <location>
        <begin position="270"/>
        <end position="289"/>
    </location>
</feature>
<protein>
    <submittedName>
        <fullName evidence="2">DUF368 domain-containing protein</fullName>
    </submittedName>
</protein>
<feature type="transmembrane region" description="Helical" evidence="1">
    <location>
        <begin position="144"/>
        <end position="171"/>
    </location>
</feature>
<feature type="transmembrane region" description="Helical" evidence="1">
    <location>
        <begin position="86"/>
        <end position="104"/>
    </location>
</feature>
<feature type="transmembrane region" description="Helical" evidence="1">
    <location>
        <begin position="183"/>
        <end position="208"/>
    </location>
</feature>
<dbReference type="Proteomes" id="UP000191418">
    <property type="component" value="Unassembled WGS sequence"/>
</dbReference>
<evidence type="ECO:0000313" key="2">
    <source>
        <dbReference type="EMBL" id="OPX54652.1"/>
    </source>
</evidence>
<dbReference type="EMBL" id="MTSM01000021">
    <property type="protein sequence ID" value="OPX54652.1"/>
    <property type="molecule type" value="Genomic_DNA"/>
</dbReference>
<reference evidence="2 3" key="1">
    <citation type="submission" date="2017-01" db="EMBL/GenBank/DDBJ databases">
        <title>Genome Sequencing of a Marine Spirillum, Oceanospirillum multiglobuliferum ATCC 33336, from Japan.</title>
        <authorList>
            <person name="Carney J.G."/>
            <person name="Trachtenberg A.M."/>
            <person name="Rheaume B.A."/>
            <person name="Linnane J.D."/>
            <person name="Pitts N.L."/>
            <person name="Mykles D.L."/>
            <person name="Maclea K.S."/>
        </authorList>
    </citation>
    <scope>NUCLEOTIDE SEQUENCE [LARGE SCALE GENOMIC DNA]</scope>
    <source>
        <strain evidence="2 3">ATCC 33336</strain>
    </source>
</reference>
<gene>
    <name evidence="2" type="ORF">BTE48_13185</name>
</gene>
<dbReference type="AlphaFoldDB" id="A0A1V4T215"/>